<keyword evidence="1" id="KW-0813">Transport</keyword>
<dbReference type="SUPFAM" id="SSF51261">
    <property type="entry name" value="Duplicated hybrid motif"/>
    <property type="match status" value="1"/>
</dbReference>
<sequence length="121" mass="13361">MKVGGGIQAILGGKADIYSQEINDILAHPDTMPKRTTTPAKVENKTEQKQEHQIATLHFAAPVNGKFIDLTKVADEVFSKKMMGEASVLSLRTAMSIAQLPVRLNQFLRLNMLSGLRQQKD</sequence>
<dbReference type="GO" id="GO:0009401">
    <property type="term" value="P:phosphoenolpyruvate-dependent sugar phosphotransferase system"/>
    <property type="evidence" value="ECO:0007669"/>
    <property type="project" value="InterPro"/>
</dbReference>
<keyword evidence="3" id="KW-0808">Transferase</keyword>
<evidence type="ECO:0000313" key="5">
    <source>
        <dbReference type="EMBL" id="AZK90273.1"/>
    </source>
</evidence>
<evidence type="ECO:0000256" key="2">
    <source>
        <dbReference type="ARBA" id="ARBA00022597"/>
    </source>
</evidence>
<proteinExistence type="predicted"/>
<dbReference type="Proteomes" id="UP000267945">
    <property type="component" value="Chromosome"/>
</dbReference>
<accession>A0A3S8S8X8</accession>
<dbReference type="Pfam" id="PF00358">
    <property type="entry name" value="PTS_EIIA_1"/>
    <property type="match status" value="1"/>
</dbReference>
<gene>
    <name evidence="5" type="primary">ptsG</name>
    <name evidence="5" type="ORF">LH5_00011</name>
</gene>
<dbReference type="EMBL" id="CP019581">
    <property type="protein sequence ID" value="AZK90273.1"/>
    <property type="molecule type" value="Genomic_DNA"/>
</dbReference>
<dbReference type="InterPro" id="IPR001127">
    <property type="entry name" value="PTS_EIIA_1_perm"/>
</dbReference>
<evidence type="ECO:0000256" key="3">
    <source>
        <dbReference type="ARBA" id="ARBA00022679"/>
    </source>
</evidence>
<keyword evidence="2" id="KW-0762">Sugar transport</keyword>
<protein>
    <submittedName>
        <fullName evidence="5">PTS system glucose-specific EIICBA component</fullName>
    </submittedName>
</protein>
<evidence type="ECO:0000259" key="4">
    <source>
        <dbReference type="Pfam" id="PF00358"/>
    </source>
</evidence>
<feature type="domain" description="PTS EIIA type-1" evidence="4">
    <location>
        <begin position="59"/>
        <end position="91"/>
    </location>
</feature>
<name>A0A3S8S8X8_LACHE</name>
<dbReference type="AlphaFoldDB" id="A0A3S8S8X8"/>
<dbReference type="InterPro" id="IPR011055">
    <property type="entry name" value="Dup_hybrid_motif"/>
</dbReference>
<dbReference type="Gene3D" id="2.70.70.10">
    <property type="entry name" value="Glucose Permease (Domain IIA)"/>
    <property type="match status" value="1"/>
</dbReference>
<organism evidence="5 6">
    <name type="scientific">Lactobacillus helveticus</name>
    <name type="common">Lactobacillus suntoryeus</name>
    <dbReference type="NCBI Taxonomy" id="1587"/>
    <lineage>
        <taxon>Bacteria</taxon>
        <taxon>Bacillati</taxon>
        <taxon>Bacillota</taxon>
        <taxon>Bacilli</taxon>
        <taxon>Lactobacillales</taxon>
        <taxon>Lactobacillaceae</taxon>
        <taxon>Lactobacillus</taxon>
    </lineage>
</organism>
<evidence type="ECO:0000256" key="1">
    <source>
        <dbReference type="ARBA" id="ARBA00022448"/>
    </source>
</evidence>
<dbReference type="GO" id="GO:0016740">
    <property type="term" value="F:transferase activity"/>
    <property type="evidence" value="ECO:0007669"/>
    <property type="project" value="UniProtKB-KW"/>
</dbReference>
<reference evidence="5 6" key="1">
    <citation type="submission" date="2017-02" db="EMBL/GenBank/DDBJ databases">
        <title>Complete genome sequence of Lactobacillus helveticus.</title>
        <authorList>
            <person name="Kim J.F."/>
            <person name="Chung Y."/>
            <person name="Kwak M."/>
        </authorList>
    </citation>
    <scope>NUCLEOTIDE SEQUENCE [LARGE SCALE GENOMIC DNA]</scope>
    <source>
        <strain evidence="5 6">LH5</strain>
    </source>
</reference>
<evidence type="ECO:0000313" key="6">
    <source>
        <dbReference type="Proteomes" id="UP000267945"/>
    </source>
</evidence>